<reference evidence="2 3" key="1">
    <citation type="submission" date="2019-02" db="EMBL/GenBank/DDBJ databases">
        <title>Deep-cultivation of Planctomycetes and their phenomic and genomic characterization uncovers novel biology.</title>
        <authorList>
            <person name="Wiegand S."/>
            <person name="Jogler M."/>
            <person name="Boedeker C."/>
            <person name="Pinto D."/>
            <person name="Vollmers J."/>
            <person name="Rivas-Marin E."/>
            <person name="Kohn T."/>
            <person name="Peeters S.H."/>
            <person name="Heuer A."/>
            <person name="Rast P."/>
            <person name="Oberbeckmann S."/>
            <person name="Bunk B."/>
            <person name="Jeske O."/>
            <person name="Meyerdierks A."/>
            <person name="Storesund J.E."/>
            <person name="Kallscheuer N."/>
            <person name="Luecker S."/>
            <person name="Lage O.M."/>
            <person name="Pohl T."/>
            <person name="Merkel B.J."/>
            <person name="Hornburger P."/>
            <person name="Mueller R.-W."/>
            <person name="Bruemmer F."/>
            <person name="Labrenz M."/>
            <person name="Spormann A.M."/>
            <person name="Op den Camp H."/>
            <person name="Overmann J."/>
            <person name="Amann R."/>
            <person name="Jetten M.S.M."/>
            <person name="Mascher T."/>
            <person name="Medema M.H."/>
            <person name="Devos D.P."/>
            <person name="Kaster A.-K."/>
            <person name="Ovreas L."/>
            <person name="Rohde M."/>
            <person name="Galperin M.Y."/>
            <person name="Jogler C."/>
        </authorList>
    </citation>
    <scope>NUCLEOTIDE SEQUENCE [LARGE SCALE GENOMIC DNA]</scope>
    <source>
        <strain evidence="2 3">Mal4</strain>
    </source>
</reference>
<name>A0A517Z9P3_9PLAN</name>
<evidence type="ECO:0000256" key="1">
    <source>
        <dbReference type="SAM" id="MobiDB-lite"/>
    </source>
</evidence>
<feature type="region of interest" description="Disordered" evidence="1">
    <location>
        <begin position="73"/>
        <end position="93"/>
    </location>
</feature>
<dbReference type="Proteomes" id="UP000320496">
    <property type="component" value="Chromosome"/>
</dbReference>
<keyword evidence="3" id="KW-1185">Reference proteome</keyword>
<dbReference type="KEGG" id="mri:Mal4_35450"/>
<dbReference type="AlphaFoldDB" id="A0A517Z9P3"/>
<protein>
    <submittedName>
        <fullName evidence="2">Uncharacterized protein</fullName>
    </submittedName>
</protein>
<organism evidence="2 3">
    <name type="scientific">Maioricimonas rarisocia</name>
    <dbReference type="NCBI Taxonomy" id="2528026"/>
    <lineage>
        <taxon>Bacteria</taxon>
        <taxon>Pseudomonadati</taxon>
        <taxon>Planctomycetota</taxon>
        <taxon>Planctomycetia</taxon>
        <taxon>Planctomycetales</taxon>
        <taxon>Planctomycetaceae</taxon>
        <taxon>Maioricimonas</taxon>
    </lineage>
</organism>
<proteinExistence type="predicted"/>
<dbReference type="RefSeq" id="WP_145370414.1">
    <property type="nucleotide sequence ID" value="NZ_CP036275.1"/>
</dbReference>
<accession>A0A517Z9P3</accession>
<gene>
    <name evidence="2" type="ORF">Mal4_35450</name>
</gene>
<dbReference type="EMBL" id="CP036275">
    <property type="protein sequence ID" value="QDU39208.1"/>
    <property type="molecule type" value="Genomic_DNA"/>
</dbReference>
<feature type="compositionally biased region" description="Basic and acidic residues" evidence="1">
    <location>
        <begin position="84"/>
        <end position="93"/>
    </location>
</feature>
<evidence type="ECO:0000313" key="3">
    <source>
        <dbReference type="Proteomes" id="UP000320496"/>
    </source>
</evidence>
<evidence type="ECO:0000313" key="2">
    <source>
        <dbReference type="EMBL" id="QDU39208.1"/>
    </source>
</evidence>
<sequence length="93" mass="9886">MVGVEEPVTAEEAARMARKALEQSESHDDDLALAYRQAALALQAAEAFPGNDECLALADAARGRLRALERQAVSPVELQQSGDAGEKPIIESP</sequence>